<name>A0A6A6EJV6_9PEZI</name>
<sequence length="238" mass="27139">MRKPIRDRSRNVAALDIKQFNPSSKSLVEDMCAREMKARLQAQLWPANETFQRKFWKEKFEDGEQKFGPIEWLPGDGLEVNDTALAKLNNLTVKFRYRDVTVVGQIHTSGSHSPRKIRLKSLMLGLGWLVLTGQWKNTDYYAGRQSKALRKVTEPTERFEETEPHECFSMNLAGNDERRARKRNFGRESSAPAELGTSDWSTGGQPSSTQRLHADDFLENDSQLCRGQSPVSVLGYSD</sequence>
<feature type="compositionally biased region" description="Polar residues" evidence="1">
    <location>
        <begin position="198"/>
        <end position="211"/>
    </location>
</feature>
<protein>
    <submittedName>
        <fullName evidence="2">Uncharacterized protein</fullName>
    </submittedName>
</protein>
<evidence type="ECO:0000256" key="1">
    <source>
        <dbReference type="SAM" id="MobiDB-lite"/>
    </source>
</evidence>
<evidence type="ECO:0000313" key="2">
    <source>
        <dbReference type="EMBL" id="KAF2191028.1"/>
    </source>
</evidence>
<reference evidence="2" key="1">
    <citation type="journal article" date="2020" name="Stud. Mycol.">
        <title>101 Dothideomycetes genomes: a test case for predicting lifestyles and emergence of pathogens.</title>
        <authorList>
            <person name="Haridas S."/>
            <person name="Albert R."/>
            <person name="Binder M."/>
            <person name="Bloem J."/>
            <person name="Labutti K."/>
            <person name="Salamov A."/>
            <person name="Andreopoulos B."/>
            <person name="Baker S."/>
            <person name="Barry K."/>
            <person name="Bills G."/>
            <person name="Bluhm B."/>
            <person name="Cannon C."/>
            <person name="Castanera R."/>
            <person name="Culley D."/>
            <person name="Daum C."/>
            <person name="Ezra D."/>
            <person name="Gonzalez J."/>
            <person name="Henrissat B."/>
            <person name="Kuo A."/>
            <person name="Liang C."/>
            <person name="Lipzen A."/>
            <person name="Lutzoni F."/>
            <person name="Magnuson J."/>
            <person name="Mondo S."/>
            <person name="Nolan M."/>
            <person name="Ohm R."/>
            <person name="Pangilinan J."/>
            <person name="Park H.-J."/>
            <person name="Ramirez L."/>
            <person name="Alfaro M."/>
            <person name="Sun H."/>
            <person name="Tritt A."/>
            <person name="Yoshinaga Y."/>
            <person name="Zwiers L.-H."/>
            <person name="Turgeon B."/>
            <person name="Goodwin S."/>
            <person name="Spatafora J."/>
            <person name="Crous P."/>
            <person name="Grigoriev I."/>
        </authorList>
    </citation>
    <scope>NUCLEOTIDE SEQUENCE</scope>
    <source>
        <strain evidence="2">CBS 207.26</strain>
    </source>
</reference>
<accession>A0A6A6EJV6</accession>
<gene>
    <name evidence="2" type="ORF">K469DRAFT_746477</name>
</gene>
<organism evidence="2 3">
    <name type="scientific">Zopfia rhizophila CBS 207.26</name>
    <dbReference type="NCBI Taxonomy" id="1314779"/>
    <lineage>
        <taxon>Eukaryota</taxon>
        <taxon>Fungi</taxon>
        <taxon>Dikarya</taxon>
        <taxon>Ascomycota</taxon>
        <taxon>Pezizomycotina</taxon>
        <taxon>Dothideomycetes</taxon>
        <taxon>Dothideomycetes incertae sedis</taxon>
        <taxon>Zopfiaceae</taxon>
        <taxon>Zopfia</taxon>
    </lineage>
</organism>
<keyword evidence="3" id="KW-1185">Reference proteome</keyword>
<dbReference type="Proteomes" id="UP000800200">
    <property type="component" value="Unassembled WGS sequence"/>
</dbReference>
<evidence type="ECO:0000313" key="3">
    <source>
        <dbReference type="Proteomes" id="UP000800200"/>
    </source>
</evidence>
<dbReference type="EMBL" id="ML994617">
    <property type="protein sequence ID" value="KAF2191028.1"/>
    <property type="molecule type" value="Genomic_DNA"/>
</dbReference>
<feature type="region of interest" description="Disordered" evidence="1">
    <location>
        <begin position="185"/>
        <end position="215"/>
    </location>
</feature>
<dbReference type="AlphaFoldDB" id="A0A6A6EJV6"/>
<proteinExistence type="predicted"/>